<dbReference type="Gene3D" id="2.30.42.10">
    <property type="match status" value="1"/>
</dbReference>
<dbReference type="EMBL" id="SSMQ01000055">
    <property type="protein sequence ID" value="TKC99611.1"/>
    <property type="molecule type" value="Genomic_DNA"/>
</dbReference>
<feature type="compositionally biased region" description="Basic and acidic residues" evidence="1">
    <location>
        <begin position="173"/>
        <end position="185"/>
    </location>
</feature>
<protein>
    <submittedName>
        <fullName evidence="2">General secretion pathway protein GspC</fullName>
    </submittedName>
</protein>
<feature type="region of interest" description="Disordered" evidence="1">
    <location>
        <begin position="173"/>
        <end position="204"/>
    </location>
</feature>
<evidence type="ECO:0000256" key="1">
    <source>
        <dbReference type="SAM" id="MobiDB-lite"/>
    </source>
</evidence>
<feature type="region of interest" description="Disordered" evidence="1">
    <location>
        <begin position="74"/>
        <end position="102"/>
    </location>
</feature>
<organism evidence="2 3">
    <name type="scientific">Polyangium fumosum</name>
    <dbReference type="NCBI Taxonomy" id="889272"/>
    <lineage>
        <taxon>Bacteria</taxon>
        <taxon>Pseudomonadati</taxon>
        <taxon>Myxococcota</taxon>
        <taxon>Polyangia</taxon>
        <taxon>Polyangiales</taxon>
        <taxon>Polyangiaceae</taxon>
        <taxon>Polyangium</taxon>
    </lineage>
</organism>
<accession>A0A4V6WQL5</accession>
<sequence>MGFDARLKRWFPAVLVLLVALVAYFQAAGLGRLVSSSLTGPPFEPLSPRPSMKVRNALAALQDEKHGEAILGRNPFDSITGPLTRHGPPDDGAPEPAEPLGDPYADPICDAAKVLLITESDEALWSFAAIAGSDGKATLRRLGDDIGGRTVHAMAWDRVWLRQGEARCQLPLHEPREGHAARKEPGNAPSKPASGSRVPPEIANGIRKDADNHYVVERSIVDTILERTDLLGAARLVPVREGDRIAGMRVSGVRPGSLPSMLGLQNGDRLDNINGFEMGDLTKMMEAFARLRAADRLDVRIVRGGKPMSIEVEIR</sequence>
<evidence type="ECO:0000313" key="2">
    <source>
        <dbReference type="EMBL" id="TKC99611.1"/>
    </source>
</evidence>
<reference evidence="2 3" key="1">
    <citation type="submission" date="2019-04" db="EMBL/GenBank/DDBJ databases">
        <authorList>
            <person name="Li Y."/>
            <person name="Wang J."/>
        </authorList>
    </citation>
    <scope>NUCLEOTIDE SEQUENCE [LARGE SCALE GENOMIC DNA]</scope>
    <source>
        <strain evidence="2 3">DSM 14668</strain>
    </source>
</reference>
<dbReference type="OrthoDB" id="341285at2"/>
<dbReference type="Proteomes" id="UP000309215">
    <property type="component" value="Unassembled WGS sequence"/>
</dbReference>
<dbReference type="SUPFAM" id="SSF50156">
    <property type="entry name" value="PDZ domain-like"/>
    <property type="match status" value="1"/>
</dbReference>
<evidence type="ECO:0000313" key="3">
    <source>
        <dbReference type="Proteomes" id="UP000309215"/>
    </source>
</evidence>
<dbReference type="NCBIfam" id="NF041515">
    <property type="entry name" value="GspC_delta"/>
    <property type="match status" value="1"/>
</dbReference>
<comment type="caution">
    <text evidence="2">The sequence shown here is derived from an EMBL/GenBank/DDBJ whole genome shotgun (WGS) entry which is preliminary data.</text>
</comment>
<dbReference type="AlphaFoldDB" id="A0A4V6WQL5"/>
<dbReference type="InterPro" id="IPR036034">
    <property type="entry name" value="PDZ_sf"/>
</dbReference>
<name>A0A4V6WQL5_9BACT</name>
<proteinExistence type="predicted"/>
<gene>
    <name evidence="2" type="ORF">E8A74_37215</name>
</gene>
<keyword evidence="3" id="KW-1185">Reference proteome</keyword>